<dbReference type="InterPro" id="IPR011009">
    <property type="entry name" value="Kinase-like_dom_sf"/>
</dbReference>
<feature type="binding site" evidence="6">
    <location>
        <begin position="386"/>
        <end position="393"/>
    </location>
    <ligand>
        <name>ATP</name>
        <dbReference type="ChEBI" id="CHEBI:30616"/>
    </ligand>
</feature>
<accession>A0A5N5SQW2</accession>
<evidence type="ECO:0000259" key="8">
    <source>
        <dbReference type="Pfam" id="PF18101"/>
    </source>
</evidence>
<feature type="domain" description="Pan3 C-terminal knob" evidence="8">
    <location>
        <begin position="578"/>
        <end position="689"/>
    </location>
</feature>
<dbReference type="GO" id="GO:0010606">
    <property type="term" value="P:positive regulation of cytoplasmic mRNA processing body assembly"/>
    <property type="evidence" value="ECO:0007669"/>
    <property type="project" value="UniProtKB-UniRule"/>
</dbReference>
<comment type="caution">
    <text evidence="6">Lacks conserved residue(s) required for the propagation of feature annotation.</text>
</comment>
<dbReference type="Proteomes" id="UP000326759">
    <property type="component" value="Unassembled WGS sequence"/>
</dbReference>
<keyword evidence="4 6" id="KW-0067">ATP-binding</keyword>
<dbReference type="AlphaFoldDB" id="A0A5N5SQW2"/>
<dbReference type="GO" id="GO:0005524">
    <property type="term" value="F:ATP binding"/>
    <property type="evidence" value="ECO:0007669"/>
    <property type="project" value="UniProtKB-UniRule"/>
</dbReference>
<evidence type="ECO:0000256" key="1">
    <source>
        <dbReference type="ARBA" id="ARBA00022490"/>
    </source>
</evidence>
<evidence type="ECO:0000256" key="5">
    <source>
        <dbReference type="ARBA" id="ARBA00023054"/>
    </source>
</evidence>
<feature type="binding site" evidence="6">
    <location>
        <begin position="481"/>
        <end position="482"/>
    </location>
    <ligand>
        <name>ATP</name>
        <dbReference type="ChEBI" id="CHEBI:30616"/>
    </ligand>
</feature>
<keyword evidence="1 6" id="KW-0963">Cytoplasm</keyword>
<dbReference type="OrthoDB" id="204958at2759"/>
<dbReference type="HAMAP" id="MF_03181">
    <property type="entry name" value="PAN3"/>
    <property type="match status" value="1"/>
</dbReference>
<evidence type="ECO:0000256" key="6">
    <source>
        <dbReference type="HAMAP-Rule" id="MF_03181"/>
    </source>
</evidence>
<feature type="region of interest" description="Knob domain" evidence="6">
    <location>
        <begin position="626"/>
        <end position="736"/>
    </location>
</feature>
<comment type="domain">
    <text evidence="6">The N-terminal zinc finger binds to poly(A) RNA.</text>
</comment>
<dbReference type="PANTHER" id="PTHR12272:SF11">
    <property type="entry name" value="PAN2-PAN3 DEADENYLATION COMPLEX SUBUNIT PAN3"/>
    <property type="match status" value="1"/>
</dbReference>
<evidence type="ECO:0000313" key="10">
    <source>
        <dbReference type="Proteomes" id="UP000326759"/>
    </source>
</evidence>
<evidence type="ECO:0000256" key="4">
    <source>
        <dbReference type="ARBA" id="ARBA00022840"/>
    </source>
</evidence>
<evidence type="ECO:0000256" key="2">
    <source>
        <dbReference type="ARBA" id="ARBA00022664"/>
    </source>
</evidence>
<comment type="domain">
    <text evidence="6">Contains a pseudokinase domain. The protein kinase domain is predicted to be catalytically inactive because some of the residues important for catalytic activity are substituted and it lacks the equivalent of the binding site for a peptide substrate. However, it has retained an ATP-binding site and ATP-binding is required for mRNA degradation, stimulating the activity of the PAN2 nuclease in vitro. The nucleotide-binding site is juxtaposed to the RNase active site of PAN2 in the complex and may actually bind nucleosides of a poly(A) RNA rather than ATP, feeding the poly(A)-tail to the active site of the deadenylase and thus increasing the efficiency with which this distributive enzyme degrades oligo(A) RNAs.</text>
</comment>
<dbReference type="PANTHER" id="PTHR12272">
    <property type="entry name" value="DEADENYLATION COMPLEX SUBUNIT PAN3"/>
    <property type="match status" value="1"/>
</dbReference>
<dbReference type="EMBL" id="SEYY01021287">
    <property type="protein sequence ID" value="KAB7496513.1"/>
    <property type="molecule type" value="Genomic_DNA"/>
</dbReference>
<dbReference type="GO" id="GO:0000932">
    <property type="term" value="C:P-body"/>
    <property type="evidence" value="ECO:0007669"/>
    <property type="project" value="UniProtKB-SubCell"/>
</dbReference>
<feature type="region of interest" description="Disordered" evidence="7">
    <location>
        <begin position="156"/>
        <end position="203"/>
    </location>
</feature>
<reference evidence="9 10" key="1">
    <citation type="journal article" date="2019" name="PLoS Biol.">
        <title>Sex chromosomes control vertical transmission of feminizing Wolbachia symbionts in an isopod.</title>
        <authorList>
            <person name="Becking T."/>
            <person name="Chebbi M.A."/>
            <person name="Giraud I."/>
            <person name="Moumen B."/>
            <person name="Laverre T."/>
            <person name="Caubet Y."/>
            <person name="Peccoud J."/>
            <person name="Gilbert C."/>
            <person name="Cordaux R."/>
        </authorList>
    </citation>
    <scope>NUCLEOTIDE SEQUENCE [LARGE SCALE GENOMIC DNA]</scope>
    <source>
        <strain evidence="9">ANa2</strain>
        <tissue evidence="9">Whole body excluding digestive tract and cuticle</tissue>
    </source>
</reference>
<organism evidence="9 10">
    <name type="scientific">Armadillidium nasatum</name>
    <dbReference type="NCBI Taxonomy" id="96803"/>
    <lineage>
        <taxon>Eukaryota</taxon>
        <taxon>Metazoa</taxon>
        <taxon>Ecdysozoa</taxon>
        <taxon>Arthropoda</taxon>
        <taxon>Crustacea</taxon>
        <taxon>Multicrustacea</taxon>
        <taxon>Malacostraca</taxon>
        <taxon>Eumalacostraca</taxon>
        <taxon>Peracarida</taxon>
        <taxon>Isopoda</taxon>
        <taxon>Oniscidea</taxon>
        <taxon>Crinocheta</taxon>
        <taxon>Armadillidiidae</taxon>
        <taxon>Armadillidium</taxon>
    </lineage>
</organism>
<dbReference type="Gene3D" id="1.10.287.3700">
    <property type="match status" value="1"/>
</dbReference>
<evidence type="ECO:0000256" key="7">
    <source>
        <dbReference type="SAM" id="MobiDB-lite"/>
    </source>
</evidence>
<gene>
    <name evidence="6 9" type="primary">PAN3</name>
    <name evidence="9" type="ORF">Anas_10370</name>
</gene>
<proteinExistence type="inferred from homology"/>
<keyword evidence="2 6" id="KW-0507">mRNA processing</keyword>
<keyword evidence="10" id="KW-1185">Reference proteome</keyword>
<dbReference type="Pfam" id="PF18101">
    <property type="entry name" value="Pan3_CK"/>
    <property type="match status" value="1"/>
</dbReference>
<feature type="compositionally biased region" description="Polar residues" evidence="7">
    <location>
        <begin position="156"/>
        <end position="166"/>
    </location>
</feature>
<comment type="subunit">
    <text evidence="6">Homodimer. Forms a heterotrimer with a catalytic subunit PAN2 to form the poly(A)-nuclease (PAN) deadenylation complex. Interacts (via PAM-2 motif) with poly(A)-binding protein (via PABC domain), conferring substrate specificity of the enzyme complex.</text>
</comment>
<dbReference type="Gene3D" id="1.10.510.10">
    <property type="entry name" value="Transferase(Phosphotransferase) domain 1"/>
    <property type="match status" value="1"/>
</dbReference>
<keyword evidence="3 6" id="KW-0547">Nucleotide-binding</keyword>
<dbReference type="Gene3D" id="1.20.5.5160">
    <property type="match status" value="1"/>
</dbReference>
<comment type="similarity">
    <text evidence="6">Belongs to the protein kinase superfamily. PAN3 family.</text>
</comment>
<comment type="function">
    <text evidence="6">Regulatory subunit of the poly(A)-nuclease (PAN) deadenylation complex, one of two cytoplasmic mRNA deadenylases involved in general and miRNA-mediated mRNA turnover. PAN specifically shortens poly(A) tails of RNA and the activity is stimulated by poly(A)-binding protein (PABP). PAN deadenylation is followed by rapid degradation of the shortened mRNA tails by the CCR4-NOT complex. Deadenylated mRNAs are then degraded by two alternative mechanisms, namely exosome-mediated 3'-5' exonucleolytic degradation, or deadenlyation-dependent mRNA decaping and subsequent 5'-3' exonucleolytic degradation by XRN1. PAN3 acts as a positive regulator for PAN activity, recruiting the catalytic subunit PAN2 to mRNA via its interaction with RNA and PABP, and to miRNA targets via its interaction with GW182 family proteins.</text>
</comment>
<comment type="subcellular location">
    <subcellularLocation>
        <location evidence="6">Cytoplasm</location>
        <location evidence="6">P-body</location>
    </subcellularLocation>
</comment>
<name>A0A5N5SQW2_9CRUS</name>
<protein>
    <recommendedName>
        <fullName evidence="6">PAN2-PAN3 deadenylation complex subunit PAN3</fullName>
    </recommendedName>
    <alternativeName>
        <fullName evidence="6">PAB1P-dependent poly(A)-specific ribonuclease</fullName>
    </alternativeName>
    <alternativeName>
        <fullName evidence="6">Poly(A)-nuclease deadenylation complex subunit 3</fullName>
        <shortName evidence="6">PAN deadenylation complex subunit 3</shortName>
    </alternativeName>
</protein>
<sequence length="736" mass="80621">MDPIFLNLGIQPSASAVGSSSVSIDGAIPSPSLNQINGLPQESKLATYISNRQLSLQTVQPGINSSRQNHIGHQHIVSSSQQSSSISLNQSSGVHASSLTKSLAALGLDSVTPRKPSLSTLSDFISPATANIGPALSHSASTPSFQSFSAPTATLASSHVTTSPSSPIRGHSPPLEPSPIRGVSAPPPNGKAPTVSVGDSSAVSTYQENVRGTTYFYTAQDMSYNPSNAPSQNSLLFLPYHVAPPTPPHIHHFKSSTNSPQFFMGDELRNEIIERQVLSMAQPDPDQYPDLPREIDMYHDIVPLEPPNSLHKSSMFGYATSAYKATNMKTGLYYCLYRIHGYRLTNTKVTHIVDIWKSLQHSNLTHLREVFTTKEFGDNSIVFVYDYFPGAETLCSRHFFNLGLAPNGWERLAASLNAAGTSSSSATPTTFGSARPGLDSRNGVVKGMMPETMLWNYIIQLTGAVRAIHTQGLACRTLDASKILLIDNKSRIRINCCGILDVLNFDPNAVNPLAGVHTYQQEDLVNLGKLIVSLSCGSNLALQRENISTAIDLINRHYSRDLATLVVCLLTSQRVKSINDVMPIIGARFYTALESATQRGDTYEAELGKEIHNGRLFRILTKLNAIVDRPQLNQDTGWSETGDRFMLKLFRDYIFHQQTEDGHPWLDFGHIVSVLNKLDCGSTDKVKILGMSNVTERAEHFNSFLFRVEEVLRKIVPRNLGGVFDSQKRCDVLALN</sequence>
<dbReference type="GO" id="GO:0006397">
    <property type="term" value="P:mRNA processing"/>
    <property type="evidence" value="ECO:0007669"/>
    <property type="project" value="UniProtKB-KW"/>
</dbReference>
<comment type="domain">
    <text evidence="6">The pseudokinase domain, the coiled-coil (CC), and C-terminal knob domain (CK) form a structural unit (PKC) that forms an extensive high-affinity interaction surface for PAN2.</text>
</comment>
<dbReference type="GO" id="GO:0031251">
    <property type="term" value="C:PAN complex"/>
    <property type="evidence" value="ECO:0007669"/>
    <property type="project" value="UniProtKB-UniRule"/>
</dbReference>
<evidence type="ECO:0000256" key="3">
    <source>
        <dbReference type="ARBA" id="ARBA00022741"/>
    </source>
</evidence>
<dbReference type="SUPFAM" id="SSF56112">
    <property type="entry name" value="Protein kinase-like (PK-like)"/>
    <property type="match status" value="1"/>
</dbReference>
<dbReference type="GO" id="GO:0008143">
    <property type="term" value="F:poly(A) binding"/>
    <property type="evidence" value="ECO:0007669"/>
    <property type="project" value="TreeGrafter"/>
</dbReference>
<dbReference type="GO" id="GO:0000289">
    <property type="term" value="P:nuclear-transcribed mRNA poly(A) tail shortening"/>
    <property type="evidence" value="ECO:0007669"/>
    <property type="project" value="UniProtKB-UniRule"/>
</dbReference>
<comment type="caution">
    <text evidence="9">The sequence shown here is derived from an EMBL/GenBank/DDBJ whole genome shotgun (WGS) entry which is preliminary data.</text>
</comment>
<dbReference type="InterPro" id="IPR030844">
    <property type="entry name" value="PAN3"/>
</dbReference>
<evidence type="ECO:0000313" key="9">
    <source>
        <dbReference type="EMBL" id="KAB7496513.1"/>
    </source>
</evidence>
<dbReference type="InterPro" id="IPR041332">
    <property type="entry name" value="Pan3_CK"/>
</dbReference>
<keyword evidence="5 6" id="KW-0175">Coiled coil</keyword>
<feature type="coiled-coil region" evidence="6">
    <location>
        <begin position="587"/>
        <end position="625"/>
    </location>
</feature>